<evidence type="ECO:0000256" key="1">
    <source>
        <dbReference type="ARBA" id="ARBA00004651"/>
    </source>
</evidence>
<sequence>MEAAAGIKSKLPYLFSLLLGASVPFSMAPFDVWPIALIALTLWFRLMLNDRYSPGWHSFAFGTGLFAVGASWVYTSIHDFGLSSAPLASTLTGIFVLGLAALFCIPFILLNRLMDHQGHKRGAAFVFALAASYVLGEWTRSWLLTGFPWLYVGYSQINTVMAGWAPMGGVLLIDIALVVSAAALALASINIKQKSAAYWLLLAAAPWLAGAALSTIQWTERDGHPIKVAMVQANIPQELKWERHFLQTTIDRYLSLSEDLWDKNDWVIWPEAAIPLPFHRAQTVYDFVNARAKDSHTFFISGSLVRENGRYHNSAIALGQGEGVYHKRKLVPFGEYVPLEEWLRGTISFFNLPTSIIKPGPKNYSRLSNHLQPSMQVTPLICYEIVYPELARAKGDEHPVLITLSNDAWFGRSIGPLQHMQIAQMRALENQRYLLRATNTGVTAIVGPDGKMIKQAEQFVQTSLQGEIYKMTGSTPFAQMGNLLALLCCAIALVPLLLARFYSNRL</sequence>
<feature type="domain" description="CN hydrolase" evidence="10">
    <location>
        <begin position="231"/>
        <end position="470"/>
    </location>
</feature>
<evidence type="ECO:0000256" key="8">
    <source>
        <dbReference type="ARBA" id="ARBA00023315"/>
    </source>
</evidence>
<evidence type="ECO:0000313" key="11">
    <source>
        <dbReference type="EMBL" id="MBB6522812.1"/>
    </source>
</evidence>
<dbReference type="GO" id="GO:0005886">
    <property type="term" value="C:plasma membrane"/>
    <property type="evidence" value="ECO:0007669"/>
    <property type="project" value="UniProtKB-SubCell"/>
</dbReference>
<keyword evidence="12" id="KW-1185">Reference proteome</keyword>
<evidence type="ECO:0000256" key="7">
    <source>
        <dbReference type="ARBA" id="ARBA00023136"/>
    </source>
</evidence>
<keyword evidence="6 9" id="KW-1133">Transmembrane helix</keyword>
<dbReference type="InterPro" id="IPR004563">
    <property type="entry name" value="Apolipo_AcylTrfase"/>
</dbReference>
<keyword evidence="4 9" id="KW-0808">Transferase</keyword>
<dbReference type="PANTHER" id="PTHR38686:SF1">
    <property type="entry name" value="APOLIPOPROTEIN N-ACYLTRANSFERASE"/>
    <property type="match status" value="1"/>
</dbReference>
<dbReference type="UniPathway" id="UPA00666"/>
<protein>
    <recommendedName>
        <fullName evidence="9">Apolipoprotein N-acyltransferase</fullName>
        <shortName evidence="9">ALP N-acyltransferase</shortName>
        <ecNumber evidence="9">2.3.1.269</ecNumber>
    </recommendedName>
</protein>
<gene>
    <name evidence="9" type="primary">lnt</name>
    <name evidence="11" type="ORF">HNR48_003097</name>
</gene>
<reference evidence="11 12" key="1">
    <citation type="submission" date="2020-08" db="EMBL/GenBank/DDBJ databases">
        <title>Genomic Encyclopedia of Type Strains, Phase IV (KMG-IV): sequencing the most valuable type-strain genomes for metagenomic binning, comparative biology and taxonomic classification.</title>
        <authorList>
            <person name="Goeker M."/>
        </authorList>
    </citation>
    <scope>NUCLEOTIDE SEQUENCE [LARGE SCALE GENOMIC DNA]</scope>
    <source>
        <strain evidence="11 12">DSM 22368</strain>
    </source>
</reference>
<dbReference type="HAMAP" id="MF_01148">
    <property type="entry name" value="Lnt"/>
    <property type="match status" value="1"/>
</dbReference>
<comment type="caution">
    <text evidence="11">The sequence shown here is derived from an EMBL/GenBank/DDBJ whole genome shotgun (WGS) entry which is preliminary data.</text>
</comment>
<evidence type="ECO:0000256" key="9">
    <source>
        <dbReference type="HAMAP-Rule" id="MF_01148"/>
    </source>
</evidence>
<dbReference type="EMBL" id="JACHHT010000002">
    <property type="protein sequence ID" value="MBB6522812.1"/>
    <property type="molecule type" value="Genomic_DNA"/>
</dbReference>
<dbReference type="AlphaFoldDB" id="A0A7X0MZ64"/>
<keyword evidence="11" id="KW-0449">Lipoprotein</keyword>
<evidence type="ECO:0000256" key="6">
    <source>
        <dbReference type="ARBA" id="ARBA00022989"/>
    </source>
</evidence>
<dbReference type="PROSITE" id="PS50263">
    <property type="entry name" value="CN_HYDROLASE"/>
    <property type="match status" value="1"/>
</dbReference>
<dbReference type="GO" id="GO:0042158">
    <property type="term" value="P:lipoprotein biosynthetic process"/>
    <property type="evidence" value="ECO:0007669"/>
    <property type="project" value="UniProtKB-UniRule"/>
</dbReference>
<dbReference type="RefSeq" id="WP_166845168.1">
    <property type="nucleotide sequence ID" value="NZ_JAAONY010000002.1"/>
</dbReference>
<comment type="pathway">
    <text evidence="9">Protein modification; lipoprotein biosynthesis (N-acyl transfer).</text>
</comment>
<dbReference type="CDD" id="cd07571">
    <property type="entry name" value="ALP_N-acyl_transferase"/>
    <property type="match status" value="1"/>
</dbReference>
<keyword evidence="8 9" id="KW-0012">Acyltransferase</keyword>
<dbReference type="Proteomes" id="UP000528457">
    <property type="component" value="Unassembled WGS sequence"/>
</dbReference>
<dbReference type="Pfam" id="PF20154">
    <property type="entry name" value="LNT_N"/>
    <property type="match status" value="1"/>
</dbReference>
<dbReference type="Gene3D" id="3.60.110.10">
    <property type="entry name" value="Carbon-nitrogen hydrolase"/>
    <property type="match status" value="1"/>
</dbReference>
<comment type="catalytic activity">
    <reaction evidence="9">
        <text>N-terminal S-1,2-diacyl-sn-glyceryl-L-cysteinyl-[lipoprotein] + a glycerophospholipid = N-acyl-S-1,2-diacyl-sn-glyceryl-L-cysteinyl-[lipoprotein] + a 2-acyl-sn-glycero-3-phospholipid + H(+)</text>
        <dbReference type="Rhea" id="RHEA:48228"/>
        <dbReference type="Rhea" id="RHEA-COMP:14681"/>
        <dbReference type="Rhea" id="RHEA-COMP:14684"/>
        <dbReference type="ChEBI" id="CHEBI:15378"/>
        <dbReference type="ChEBI" id="CHEBI:136912"/>
        <dbReference type="ChEBI" id="CHEBI:140656"/>
        <dbReference type="ChEBI" id="CHEBI:140657"/>
        <dbReference type="ChEBI" id="CHEBI:140660"/>
        <dbReference type="EC" id="2.3.1.269"/>
    </reaction>
</comment>
<feature type="transmembrane region" description="Helical" evidence="9">
    <location>
        <begin position="56"/>
        <end position="75"/>
    </location>
</feature>
<dbReference type="InterPro" id="IPR045378">
    <property type="entry name" value="LNT_N"/>
</dbReference>
<keyword evidence="7 9" id="KW-0472">Membrane</keyword>
<organism evidence="11 12">
    <name type="scientific">Pseudoteredinibacter isoporae</name>
    <dbReference type="NCBI Taxonomy" id="570281"/>
    <lineage>
        <taxon>Bacteria</taxon>
        <taxon>Pseudomonadati</taxon>
        <taxon>Pseudomonadota</taxon>
        <taxon>Gammaproteobacteria</taxon>
        <taxon>Cellvibrionales</taxon>
        <taxon>Cellvibrionaceae</taxon>
        <taxon>Pseudoteredinibacter</taxon>
    </lineage>
</organism>
<comment type="subcellular location">
    <subcellularLocation>
        <location evidence="1 9">Cell membrane</location>
        <topology evidence="1 9">Multi-pass membrane protein</topology>
    </subcellularLocation>
</comment>
<evidence type="ECO:0000256" key="2">
    <source>
        <dbReference type="ARBA" id="ARBA00010065"/>
    </source>
</evidence>
<evidence type="ECO:0000256" key="5">
    <source>
        <dbReference type="ARBA" id="ARBA00022692"/>
    </source>
</evidence>
<feature type="transmembrane region" description="Helical" evidence="9">
    <location>
        <begin position="87"/>
        <end position="110"/>
    </location>
</feature>
<accession>A0A7X0MZ64</accession>
<feature type="transmembrane region" description="Helical" evidence="9">
    <location>
        <begin position="122"/>
        <end position="143"/>
    </location>
</feature>
<evidence type="ECO:0000259" key="10">
    <source>
        <dbReference type="PROSITE" id="PS50263"/>
    </source>
</evidence>
<dbReference type="FunCoup" id="A0A7X0MZ64">
    <property type="interactions" value="324"/>
</dbReference>
<dbReference type="NCBIfam" id="TIGR00546">
    <property type="entry name" value="lnt"/>
    <property type="match status" value="1"/>
</dbReference>
<dbReference type="GO" id="GO:0016410">
    <property type="term" value="F:N-acyltransferase activity"/>
    <property type="evidence" value="ECO:0007669"/>
    <property type="project" value="UniProtKB-UniRule"/>
</dbReference>
<dbReference type="InParanoid" id="A0A7X0MZ64"/>
<name>A0A7X0MZ64_9GAMM</name>
<dbReference type="PANTHER" id="PTHR38686">
    <property type="entry name" value="APOLIPOPROTEIN N-ACYLTRANSFERASE"/>
    <property type="match status" value="1"/>
</dbReference>
<evidence type="ECO:0000256" key="4">
    <source>
        <dbReference type="ARBA" id="ARBA00022679"/>
    </source>
</evidence>
<comment type="similarity">
    <text evidence="2 9">Belongs to the CN hydrolase family. Apolipoprotein N-acyltransferase subfamily.</text>
</comment>
<proteinExistence type="inferred from homology"/>
<feature type="transmembrane region" description="Helical" evidence="9">
    <location>
        <begin position="483"/>
        <end position="502"/>
    </location>
</feature>
<feature type="transmembrane region" description="Helical" evidence="9">
    <location>
        <begin position="17"/>
        <end position="44"/>
    </location>
</feature>
<feature type="transmembrane region" description="Helical" evidence="9">
    <location>
        <begin position="198"/>
        <end position="218"/>
    </location>
</feature>
<comment type="function">
    <text evidence="9">Catalyzes the phospholipid dependent N-acylation of the N-terminal cysteine of apolipoprotein, the last step in lipoprotein maturation.</text>
</comment>
<dbReference type="InterPro" id="IPR036526">
    <property type="entry name" value="C-N_Hydrolase_sf"/>
</dbReference>
<dbReference type="InterPro" id="IPR003010">
    <property type="entry name" value="C-N_Hydrolase"/>
</dbReference>
<keyword evidence="3 9" id="KW-1003">Cell membrane</keyword>
<keyword evidence="5 9" id="KW-0812">Transmembrane</keyword>
<evidence type="ECO:0000256" key="3">
    <source>
        <dbReference type="ARBA" id="ARBA00022475"/>
    </source>
</evidence>
<feature type="transmembrane region" description="Helical" evidence="9">
    <location>
        <begin position="163"/>
        <end position="186"/>
    </location>
</feature>
<dbReference type="Pfam" id="PF00795">
    <property type="entry name" value="CN_hydrolase"/>
    <property type="match status" value="1"/>
</dbReference>
<dbReference type="SUPFAM" id="SSF56317">
    <property type="entry name" value="Carbon-nitrogen hydrolase"/>
    <property type="match status" value="1"/>
</dbReference>
<evidence type="ECO:0000313" key="12">
    <source>
        <dbReference type="Proteomes" id="UP000528457"/>
    </source>
</evidence>
<dbReference type="EC" id="2.3.1.269" evidence="9"/>